<evidence type="ECO:0000256" key="1">
    <source>
        <dbReference type="ARBA" id="ARBA00004123"/>
    </source>
</evidence>
<keyword evidence="5" id="KW-0539">Nucleus</keyword>
<evidence type="ECO:0000256" key="3">
    <source>
        <dbReference type="ARBA" id="ARBA00023015"/>
    </source>
</evidence>
<dbReference type="AlphaFoldDB" id="A0A9P9DM57"/>
<keyword evidence="7" id="KW-1185">Reference proteome</keyword>
<dbReference type="EMBL" id="JAGMUV010000024">
    <property type="protein sequence ID" value="KAH7121462.1"/>
    <property type="molecule type" value="Genomic_DNA"/>
</dbReference>
<keyword evidence="3" id="KW-0805">Transcription regulation</keyword>
<dbReference type="PANTHER" id="PTHR47338">
    <property type="entry name" value="ZN(II)2CYS6 TRANSCRIPTION FACTOR (EUROFUNG)-RELATED"/>
    <property type="match status" value="1"/>
</dbReference>
<keyword evidence="4" id="KW-0804">Transcription</keyword>
<evidence type="ECO:0000256" key="4">
    <source>
        <dbReference type="ARBA" id="ARBA00023163"/>
    </source>
</evidence>
<dbReference type="GO" id="GO:0046872">
    <property type="term" value="F:metal ion binding"/>
    <property type="evidence" value="ECO:0007669"/>
    <property type="project" value="UniProtKB-KW"/>
</dbReference>
<protein>
    <submittedName>
        <fullName evidence="6">Uncharacterized protein</fullName>
    </submittedName>
</protein>
<dbReference type="OrthoDB" id="10362095at2759"/>
<dbReference type="PANTHER" id="PTHR47338:SF23">
    <property type="entry name" value="ZN(II)2CYS6 TRANSCRIPTION FACTOR (EUROFUNG)"/>
    <property type="match status" value="1"/>
</dbReference>
<dbReference type="InterPro" id="IPR050815">
    <property type="entry name" value="TF_fung"/>
</dbReference>
<name>A0A9P9DM57_9HYPO</name>
<evidence type="ECO:0000313" key="7">
    <source>
        <dbReference type="Proteomes" id="UP000738349"/>
    </source>
</evidence>
<keyword evidence="2" id="KW-0479">Metal-binding</keyword>
<evidence type="ECO:0000256" key="2">
    <source>
        <dbReference type="ARBA" id="ARBA00022723"/>
    </source>
</evidence>
<evidence type="ECO:0000313" key="6">
    <source>
        <dbReference type="EMBL" id="KAH7121462.1"/>
    </source>
</evidence>
<accession>A0A9P9DM57</accession>
<dbReference type="GO" id="GO:0005634">
    <property type="term" value="C:nucleus"/>
    <property type="evidence" value="ECO:0007669"/>
    <property type="project" value="UniProtKB-SubCell"/>
</dbReference>
<dbReference type="Proteomes" id="UP000738349">
    <property type="component" value="Unassembled WGS sequence"/>
</dbReference>
<dbReference type="GO" id="GO:0000981">
    <property type="term" value="F:DNA-binding transcription factor activity, RNA polymerase II-specific"/>
    <property type="evidence" value="ECO:0007669"/>
    <property type="project" value="InterPro"/>
</dbReference>
<sequence>MALVTKNHLDHQSVMMLDELIQHQETFCDEMLNNAFGNPSVDSATCLVILSFYHVGNGHLSQVLPLLAPLSSIAEQSLASKLQDGRNINLQDESQGKEYQRIFAGIERLHLLYGLFTTPFADFLHDSPQSRVERYATTGNFQAQKQFDSFDVDTFPLDTDLQLDIDSFGLNFTDDVLLQTLETSHCQWVDLQSLKQDSPNISDGVLPVDGLAEYTASLDLLGRVLTYLYSQQSQFNGEFDDIAFDLAQKEFFLNQQRNSYMTEAYCVSNPHWMMAFVTLSCSSILLHQQRAVPPENVDVSSHLERKLPGDSTYGSHLLRKESCERCATLPVQMVIAVQAHMNNLPPDAPVVGLVGFCLYIAARVLLVQWGLGLMQELAPEFWSIVWTLEEMARRWSGNATYVSTNHSLAGNCAEKLKELHVRVLQDPSSTSAIYQNLESLLS</sequence>
<proteinExistence type="predicted"/>
<reference evidence="6" key="1">
    <citation type="journal article" date="2021" name="Nat. Commun.">
        <title>Genetic determinants of endophytism in the Arabidopsis root mycobiome.</title>
        <authorList>
            <person name="Mesny F."/>
            <person name="Miyauchi S."/>
            <person name="Thiergart T."/>
            <person name="Pickel B."/>
            <person name="Atanasova L."/>
            <person name="Karlsson M."/>
            <person name="Huettel B."/>
            <person name="Barry K.W."/>
            <person name="Haridas S."/>
            <person name="Chen C."/>
            <person name="Bauer D."/>
            <person name="Andreopoulos W."/>
            <person name="Pangilinan J."/>
            <person name="LaButti K."/>
            <person name="Riley R."/>
            <person name="Lipzen A."/>
            <person name="Clum A."/>
            <person name="Drula E."/>
            <person name="Henrissat B."/>
            <person name="Kohler A."/>
            <person name="Grigoriev I.V."/>
            <person name="Martin F.M."/>
            <person name="Hacquard S."/>
        </authorList>
    </citation>
    <scope>NUCLEOTIDE SEQUENCE</scope>
    <source>
        <strain evidence="6">MPI-CAGE-AT-0147</strain>
    </source>
</reference>
<comment type="subcellular location">
    <subcellularLocation>
        <location evidence="1">Nucleus</location>
    </subcellularLocation>
</comment>
<gene>
    <name evidence="6" type="ORF">EDB81DRAFT_913616</name>
</gene>
<comment type="caution">
    <text evidence="6">The sequence shown here is derived from an EMBL/GenBank/DDBJ whole genome shotgun (WGS) entry which is preliminary data.</text>
</comment>
<organism evidence="6 7">
    <name type="scientific">Dactylonectria macrodidyma</name>
    <dbReference type="NCBI Taxonomy" id="307937"/>
    <lineage>
        <taxon>Eukaryota</taxon>
        <taxon>Fungi</taxon>
        <taxon>Dikarya</taxon>
        <taxon>Ascomycota</taxon>
        <taxon>Pezizomycotina</taxon>
        <taxon>Sordariomycetes</taxon>
        <taxon>Hypocreomycetidae</taxon>
        <taxon>Hypocreales</taxon>
        <taxon>Nectriaceae</taxon>
        <taxon>Dactylonectria</taxon>
    </lineage>
</organism>
<evidence type="ECO:0000256" key="5">
    <source>
        <dbReference type="ARBA" id="ARBA00023242"/>
    </source>
</evidence>